<dbReference type="InterPro" id="IPR011009">
    <property type="entry name" value="Kinase-like_dom_sf"/>
</dbReference>
<evidence type="ECO:0000256" key="23">
    <source>
        <dbReference type="SAM" id="SignalP"/>
    </source>
</evidence>
<evidence type="ECO:0000256" key="16">
    <source>
        <dbReference type="ARBA" id="ARBA00023136"/>
    </source>
</evidence>
<comment type="caution">
    <text evidence="25">The sequence shown here is derived from an EMBL/GenBank/DDBJ whole genome shotgun (WGS) entry which is preliminary data.</text>
</comment>
<feature type="binding site" evidence="21">
    <location>
        <position position="373"/>
    </location>
    <ligand>
        <name>ATP</name>
        <dbReference type="ChEBI" id="CHEBI:30616"/>
    </ligand>
</feature>
<dbReference type="Pfam" id="PF00069">
    <property type="entry name" value="Pkinase"/>
    <property type="match status" value="1"/>
</dbReference>
<dbReference type="InterPro" id="IPR013320">
    <property type="entry name" value="ConA-like_dom_sf"/>
</dbReference>
<keyword evidence="12 21" id="KW-0547">Nucleotide-binding</keyword>
<keyword evidence="6" id="KW-1003">Cell membrane</keyword>
<comment type="subcellular location">
    <subcellularLocation>
        <location evidence="1">Cell membrane</location>
    </subcellularLocation>
    <subcellularLocation>
        <location evidence="2">Membrane</location>
        <topology evidence="2">Single-pass type I membrane protein</topology>
    </subcellularLocation>
</comment>
<keyword evidence="7" id="KW-0723">Serine/threonine-protein kinase</keyword>
<evidence type="ECO:0000256" key="5">
    <source>
        <dbReference type="ARBA" id="ARBA00012513"/>
    </source>
</evidence>
<dbReference type="InterPro" id="IPR000719">
    <property type="entry name" value="Prot_kinase_dom"/>
</dbReference>
<dbReference type="Gene3D" id="1.10.510.10">
    <property type="entry name" value="Transferase(Phosphotransferase) domain 1"/>
    <property type="match status" value="1"/>
</dbReference>
<comment type="similarity">
    <text evidence="3">In the N-terminal section; belongs to the leguminous lectin family.</text>
</comment>
<dbReference type="EC" id="2.7.11.1" evidence="5"/>
<organism evidence="25 26">
    <name type="scientific">Stephania japonica</name>
    <dbReference type="NCBI Taxonomy" id="461633"/>
    <lineage>
        <taxon>Eukaryota</taxon>
        <taxon>Viridiplantae</taxon>
        <taxon>Streptophyta</taxon>
        <taxon>Embryophyta</taxon>
        <taxon>Tracheophyta</taxon>
        <taxon>Spermatophyta</taxon>
        <taxon>Magnoliopsida</taxon>
        <taxon>Ranunculales</taxon>
        <taxon>Menispermaceae</taxon>
        <taxon>Menispermoideae</taxon>
        <taxon>Cissampelideae</taxon>
        <taxon>Stephania</taxon>
    </lineage>
</organism>
<keyword evidence="13" id="KW-0418">Kinase</keyword>
<name>A0AAP0KHQ2_9MAGN</name>
<keyword evidence="18" id="KW-0325">Glycoprotein</keyword>
<evidence type="ECO:0000256" key="12">
    <source>
        <dbReference type="ARBA" id="ARBA00022741"/>
    </source>
</evidence>
<feature type="transmembrane region" description="Helical" evidence="22">
    <location>
        <begin position="283"/>
        <end position="307"/>
    </location>
</feature>
<dbReference type="SMART" id="SM00220">
    <property type="entry name" value="S_TKc"/>
    <property type="match status" value="1"/>
</dbReference>
<dbReference type="Proteomes" id="UP001417504">
    <property type="component" value="Unassembled WGS sequence"/>
</dbReference>
<keyword evidence="17" id="KW-0675">Receptor</keyword>
<evidence type="ECO:0000256" key="2">
    <source>
        <dbReference type="ARBA" id="ARBA00004479"/>
    </source>
</evidence>
<keyword evidence="9 22" id="KW-0812">Transmembrane</keyword>
<reference evidence="25 26" key="1">
    <citation type="submission" date="2024-01" db="EMBL/GenBank/DDBJ databases">
        <title>Genome assemblies of Stephania.</title>
        <authorList>
            <person name="Yang L."/>
        </authorList>
    </citation>
    <scope>NUCLEOTIDE SEQUENCE [LARGE SCALE GENOMIC DNA]</scope>
    <source>
        <strain evidence="25">QJT</strain>
        <tissue evidence="25">Leaf</tissue>
    </source>
</reference>
<dbReference type="GO" id="GO:0042742">
    <property type="term" value="P:defense response to bacterium"/>
    <property type="evidence" value="ECO:0007669"/>
    <property type="project" value="UniProtKB-ARBA"/>
</dbReference>
<dbReference type="InterPro" id="IPR001220">
    <property type="entry name" value="Legume_lectin_dom"/>
</dbReference>
<gene>
    <name evidence="25" type="ORF">Sjap_000252</name>
</gene>
<dbReference type="CDD" id="cd06899">
    <property type="entry name" value="lectin_legume_LecRK_Arcelin_ConA"/>
    <property type="match status" value="1"/>
</dbReference>
<dbReference type="PANTHER" id="PTHR27007">
    <property type="match status" value="1"/>
</dbReference>
<dbReference type="CDD" id="cd14066">
    <property type="entry name" value="STKc_IRAK"/>
    <property type="match status" value="1"/>
</dbReference>
<sequence length="682" mass="76650">MKLFILFLVLLIKTFFLHSTCAVDFIFNGFDSSSLLFYNSAFVQSGILSLTNESTFSIGRALFPQKIPTKPHNSSSPLPFSTSFIFSIAPIADFEPGHGFVFLFAPFMGTNGTSSSQHLGLFNRTNNGDPNNHVFGIEFDVFQNPEFNDFSVSHVGVDVNSLTSIAAQPAGYWRNDDAFEQLSLPNGENYQVWIDYLNPQLLVTMAPAGMKRPMKPLLNISIDLSEVLLDEMYVGFTAATGQLVEIHRILGWSFSNSNFSISEALITKNLPSFVPPRKSSSKLFIVGIAIGSILLITGCCVVIYWLFFFKRSRTVREEESVEAWEQDYWPHRITYQEIHAATNGFAEGNVIGSGGNGKVYKGVILGGSEIAVKCISQVSNESMKQFAAEVSSLGRLKHKNLVGLRGWCKNDKHRMILVYDYMENGSLDKRVFECDEERMISSWRDRIKALKDVASGVLYLHEGWESRVLHRDIKASNVLLDKDMTAKLGDFGLARIHGHEKMSSTTHVMGTAGYLAPELVQTGRASAKTDVFCYGILVLEVLSGRRPIEHGKPNLVEWIWELIDNGELMISVLDERVSIKGDDIQHEELKMVLHLGLLCAHAEPSSRPTMRQVVRILEKILEGEKVDVEDKEIFDKLHSTPMWSKRVFEVLRRKEHPTFEELQLLLHSSMSFSDSNIIQTGR</sequence>
<keyword evidence="15 22" id="KW-1133">Transmembrane helix</keyword>
<dbReference type="InterPro" id="IPR017441">
    <property type="entry name" value="Protein_kinase_ATP_BS"/>
</dbReference>
<feature type="domain" description="Protein kinase" evidence="24">
    <location>
        <begin position="345"/>
        <end position="621"/>
    </location>
</feature>
<evidence type="ECO:0000256" key="7">
    <source>
        <dbReference type="ARBA" id="ARBA00022527"/>
    </source>
</evidence>
<keyword evidence="10 23" id="KW-0732">Signal</keyword>
<dbReference type="FunFam" id="2.60.120.200:FF:000086">
    <property type="entry name" value="L-type lectin-domain containing receptor kinase S.4"/>
    <property type="match status" value="1"/>
</dbReference>
<keyword evidence="8" id="KW-0808">Transferase</keyword>
<evidence type="ECO:0000256" key="14">
    <source>
        <dbReference type="ARBA" id="ARBA00022840"/>
    </source>
</evidence>
<evidence type="ECO:0000256" key="22">
    <source>
        <dbReference type="SAM" id="Phobius"/>
    </source>
</evidence>
<evidence type="ECO:0000256" key="11">
    <source>
        <dbReference type="ARBA" id="ARBA00022734"/>
    </source>
</evidence>
<dbReference type="InterPro" id="IPR050528">
    <property type="entry name" value="L-type_Lectin-RKs"/>
</dbReference>
<protein>
    <recommendedName>
        <fullName evidence="5">non-specific serine/threonine protein kinase</fullName>
        <ecNumber evidence="5">2.7.11.1</ecNumber>
    </recommendedName>
</protein>
<evidence type="ECO:0000256" key="15">
    <source>
        <dbReference type="ARBA" id="ARBA00022989"/>
    </source>
</evidence>
<dbReference type="Gene3D" id="3.30.200.20">
    <property type="entry name" value="Phosphorylase Kinase, domain 1"/>
    <property type="match status" value="1"/>
</dbReference>
<dbReference type="PROSITE" id="PS00107">
    <property type="entry name" value="PROTEIN_KINASE_ATP"/>
    <property type="match status" value="1"/>
</dbReference>
<dbReference type="FunFam" id="1.10.510.10:FF:000108">
    <property type="entry name" value="L-type lectin-domain containing receptor kinase S.4"/>
    <property type="match status" value="1"/>
</dbReference>
<comment type="similarity">
    <text evidence="4">In the C-terminal section; belongs to the protein kinase superfamily. Ser/Thr protein kinase family.</text>
</comment>
<dbReference type="AlphaFoldDB" id="A0AAP0KHQ2"/>
<proteinExistence type="inferred from homology"/>
<dbReference type="SUPFAM" id="SSF49899">
    <property type="entry name" value="Concanavalin A-like lectins/glucanases"/>
    <property type="match status" value="1"/>
</dbReference>
<dbReference type="PROSITE" id="PS00108">
    <property type="entry name" value="PROTEIN_KINASE_ST"/>
    <property type="match status" value="1"/>
</dbReference>
<keyword evidence="16 22" id="KW-0472">Membrane</keyword>
<feature type="signal peptide" evidence="23">
    <location>
        <begin position="1"/>
        <end position="22"/>
    </location>
</feature>
<comment type="catalytic activity">
    <reaction evidence="19">
        <text>L-threonyl-[protein] + ATP = O-phospho-L-threonyl-[protein] + ADP + H(+)</text>
        <dbReference type="Rhea" id="RHEA:46608"/>
        <dbReference type="Rhea" id="RHEA-COMP:11060"/>
        <dbReference type="Rhea" id="RHEA-COMP:11605"/>
        <dbReference type="ChEBI" id="CHEBI:15378"/>
        <dbReference type="ChEBI" id="CHEBI:30013"/>
        <dbReference type="ChEBI" id="CHEBI:30616"/>
        <dbReference type="ChEBI" id="CHEBI:61977"/>
        <dbReference type="ChEBI" id="CHEBI:456216"/>
        <dbReference type="EC" id="2.7.11.1"/>
    </reaction>
</comment>
<dbReference type="GO" id="GO:0005524">
    <property type="term" value="F:ATP binding"/>
    <property type="evidence" value="ECO:0007669"/>
    <property type="project" value="UniProtKB-UniRule"/>
</dbReference>
<evidence type="ECO:0000256" key="3">
    <source>
        <dbReference type="ARBA" id="ARBA00008536"/>
    </source>
</evidence>
<accession>A0AAP0KHQ2</accession>
<dbReference type="EMBL" id="JBBNAE010000001">
    <property type="protein sequence ID" value="KAK9152772.1"/>
    <property type="molecule type" value="Genomic_DNA"/>
</dbReference>
<dbReference type="Pfam" id="PF00139">
    <property type="entry name" value="Lectin_legB"/>
    <property type="match status" value="1"/>
</dbReference>
<evidence type="ECO:0000256" key="4">
    <source>
        <dbReference type="ARBA" id="ARBA00010217"/>
    </source>
</evidence>
<evidence type="ECO:0000256" key="19">
    <source>
        <dbReference type="ARBA" id="ARBA00047899"/>
    </source>
</evidence>
<evidence type="ECO:0000256" key="21">
    <source>
        <dbReference type="PROSITE-ProRule" id="PRU10141"/>
    </source>
</evidence>
<comment type="catalytic activity">
    <reaction evidence="20">
        <text>L-seryl-[protein] + ATP = O-phospho-L-seryl-[protein] + ADP + H(+)</text>
        <dbReference type="Rhea" id="RHEA:17989"/>
        <dbReference type="Rhea" id="RHEA-COMP:9863"/>
        <dbReference type="Rhea" id="RHEA-COMP:11604"/>
        <dbReference type="ChEBI" id="CHEBI:15378"/>
        <dbReference type="ChEBI" id="CHEBI:29999"/>
        <dbReference type="ChEBI" id="CHEBI:30616"/>
        <dbReference type="ChEBI" id="CHEBI:83421"/>
        <dbReference type="ChEBI" id="CHEBI:456216"/>
        <dbReference type="EC" id="2.7.11.1"/>
    </reaction>
</comment>
<keyword evidence="26" id="KW-1185">Reference proteome</keyword>
<evidence type="ECO:0000256" key="1">
    <source>
        <dbReference type="ARBA" id="ARBA00004236"/>
    </source>
</evidence>
<evidence type="ECO:0000256" key="10">
    <source>
        <dbReference type="ARBA" id="ARBA00022729"/>
    </source>
</evidence>
<dbReference type="InterPro" id="IPR008271">
    <property type="entry name" value="Ser/Thr_kinase_AS"/>
</dbReference>
<feature type="chain" id="PRO_5042912660" description="non-specific serine/threonine protein kinase" evidence="23">
    <location>
        <begin position="23"/>
        <end position="682"/>
    </location>
</feature>
<keyword evidence="14 21" id="KW-0067">ATP-binding</keyword>
<dbReference type="PROSITE" id="PS50011">
    <property type="entry name" value="PROTEIN_KINASE_DOM"/>
    <property type="match status" value="1"/>
</dbReference>
<evidence type="ECO:0000256" key="6">
    <source>
        <dbReference type="ARBA" id="ARBA00022475"/>
    </source>
</evidence>
<dbReference type="GO" id="GO:0030246">
    <property type="term" value="F:carbohydrate binding"/>
    <property type="evidence" value="ECO:0007669"/>
    <property type="project" value="UniProtKB-KW"/>
</dbReference>
<evidence type="ECO:0000313" key="26">
    <source>
        <dbReference type="Proteomes" id="UP001417504"/>
    </source>
</evidence>
<evidence type="ECO:0000256" key="9">
    <source>
        <dbReference type="ARBA" id="ARBA00022692"/>
    </source>
</evidence>
<evidence type="ECO:0000256" key="18">
    <source>
        <dbReference type="ARBA" id="ARBA00023180"/>
    </source>
</evidence>
<evidence type="ECO:0000256" key="13">
    <source>
        <dbReference type="ARBA" id="ARBA00022777"/>
    </source>
</evidence>
<evidence type="ECO:0000256" key="20">
    <source>
        <dbReference type="ARBA" id="ARBA00048679"/>
    </source>
</evidence>
<dbReference type="SUPFAM" id="SSF56112">
    <property type="entry name" value="Protein kinase-like (PK-like)"/>
    <property type="match status" value="1"/>
</dbReference>
<dbReference type="GO" id="GO:0002229">
    <property type="term" value="P:defense response to oomycetes"/>
    <property type="evidence" value="ECO:0007669"/>
    <property type="project" value="UniProtKB-ARBA"/>
</dbReference>
<dbReference type="GO" id="GO:0004674">
    <property type="term" value="F:protein serine/threonine kinase activity"/>
    <property type="evidence" value="ECO:0007669"/>
    <property type="project" value="UniProtKB-KW"/>
</dbReference>
<evidence type="ECO:0000313" key="25">
    <source>
        <dbReference type="EMBL" id="KAK9152772.1"/>
    </source>
</evidence>
<keyword evidence="11" id="KW-0430">Lectin</keyword>
<evidence type="ECO:0000256" key="8">
    <source>
        <dbReference type="ARBA" id="ARBA00022679"/>
    </source>
</evidence>
<evidence type="ECO:0000256" key="17">
    <source>
        <dbReference type="ARBA" id="ARBA00023170"/>
    </source>
</evidence>
<evidence type="ECO:0000259" key="24">
    <source>
        <dbReference type="PROSITE" id="PS50011"/>
    </source>
</evidence>
<dbReference type="GO" id="GO:0005886">
    <property type="term" value="C:plasma membrane"/>
    <property type="evidence" value="ECO:0007669"/>
    <property type="project" value="UniProtKB-SubCell"/>
</dbReference>
<dbReference type="FunFam" id="3.30.200.20:FF:000621">
    <property type="entry name" value="Putative L-type lectin-domain containing receptor kinase VII.2"/>
    <property type="match status" value="1"/>
</dbReference>
<dbReference type="Gene3D" id="2.60.120.200">
    <property type="match status" value="1"/>
</dbReference>